<dbReference type="Gene3D" id="2.120.10.30">
    <property type="entry name" value="TolB, C-terminal domain"/>
    <property type="match status" value="1"/>
</dbReference>
<dbReference type="InterPro" id="IPR005511">
    <property type="entry name" value="SMP-30"/>
</dbReference>
<keyword evidence="4" id="KW-1185">Reference proteome</keyword>
<evidence type="ECO:0000256" key="1">
    <source>
        <dbReference type="ARBA" id="ARBA00008853"/>
    </source>
</evidence>
<evidence type="ECO:0000313" key="4">
    <source>
        <dbReference type="Proteomes" id="UP001228690"/>
    </source>
</evidence>
<dbReference type="EMBL" id="CP123443">
    <property type="protein sequence ID" value="WGK70258.1"/>
    <property type="molecule type" value="Genomic_DNA"/>
</dbReference>
<dbReference type="Pfam" id="PF08450">
    <property type="entry name" value="SGL"/>
    <property type="match status" value="1"/>
</dbReference>
<dbReference type="PANTHER" id="PTHR10907">
    <property type="entry name" value="REGUCALCIN"/>
    <property type="match status" value="1"/>
</dbReference>
<name>A0ABY8MM40_9SPIO</name>
<proteinExistence type="inferred from homology"/>
<dbReference type="InterPro" id="IPR013658">
    <property type="entry name" value="SGL"/>
</dbReference>
<comment type="similarity">
    <text evidence="1">Belongs to the SMP-30/CGR1 family.</text>
</comment>
<feature type="domain" description="SMP-30/Gluconolactonase/LRE-like region" evidence="2">
    <location>
        <begin position="12"/>
        <end position="289"/>
    </location>
</feature>
<evidence type="ECO:0000313" key="3">
    <source>
        <dbReference type="EMBL" id="WGK70258.1"/>
    </source>
</evidence>
<dbReference type="SUPFAM" id="SSF63829">
    <property type="entry name" value="Calcium-dependent phosphotriesterase"/>
    <property type="match status" value="1"/>
</dbReference>
<dbReference type="Proteomes" id="UP001228690">
    <property type="component" value="Chromosome"/>
</dbReference>
<reference evidence="3 4" key="1">
    <citation type="submission" date="2023-04" db="EMBL/GenBank/DDBJ databases">
        <title>Spirochaete genome identified in red abalone sample constitutes a novel genus.</title>
        <authorList>
            <person name="Sharma S.P."/>
            <person name="Purcell C.M."/>
            <person name="Hyde J.R."/>
            <person name="Severin A.J."/>
        </authorList>
    </citation>
    <scope>NUCLEOTIDE SEQUENCE [LARGE SCALE GENOMIC DNA]</scope>
    <source>
        <strain evidence="3 4">SP-2023</strain>
    </source>
</reference>
<dbReference type="RefSeq" id="WP_326928467.1">
    <property type="nucleotide sequence ID" value="NZ_CP123443.1"/>
</dbReference>
<sequence>MEQIAYYGHDTGENILWNSQDNALYWLDIPAGKVFRGHFSGVTGEVDHGCEQPEHFESACILQMDEPIGGFVFRTAAGAGKSGFLLFATEGRIYEWDYSYDSEMQSSPELYCQVEAGLVPSRFNDVLALPVSSGVPLNRGAFVLCGTMPSDGNADSRLLLFDVAQRSVVVVQENLKLANGMGLSPQRDFLYFADTRDFVVYRFAVQNIERGEIDWSSREKRIDFTGRPGRPDGLCVDQEGRIWLAETGAGLVSCFGTDGRELGRLEVGTPKITSCCFGGNKKNILFVSTQGGQDGPKDLSKNASGDVQDAQKKAGGIFALAPEAVNGEHLSRKIGMYFRGQEEAFVDTAAFRR</sequence>
<organism evidence="3 4">
    <name type="scientific">Candidatus Haliotispira prima</name>
    <dbReference type="NCBI Taxonomy" id="3034016"/>
    <lineage>
        <taxon>Bacteria</taxon>
        <taxon>Pseudomonadati</taxon>
        <taxon>Spirochaetota</taxon>
        <taxon>Spirochaetia</taxon>
        <taxon>Spirochaetales</taxon>
        <taxon>Spirochaetaceae</taxon>
        <taxon>Candidatus Haliotispira</taxon>
    </lineage>
</organism>
<accession>A0ABY8MM40</accession>
<dbReference type="InterPro" id="IPR011042">
    <property type="entry name" value="6-blade_b-propeller_TolB-like"/>
</dbReference>
<dbReference type="PRINTS" id="PR01790">
    <property type="entry name" value="SMP30FAMILY"/>
</dbReference>
<gene>
    <name evidence="3" type="ORF">P0082_05205</name>
</gene>
<protein>
    <submittedName>
        <fullName evidence="3">SMP-30/gluconolactonase/LRE family protein</fullName>
    </submittedName>
</protein>
<dbReference type="PANTHER" id="PTHR10907:SF47">
    <property type="entry name" value="REGUCALCIN"/>
    <property type="match status" value="1"/>
</dbReference>
<evidence type="ECO:0000259" key="2">
    <source>
        <dbReference type="Pfam" id="PF08450"/>
    </source>
</evidence>